<sequence length="232" mass="25458">MSTFAQLKTRAQNLALASDDTEAGACVNDALTDIVVSAQLKVTMTNESLTTGQSAYDLSTDFGITDFGALQYLEYLALGASYSYILEPIAGDEILALNATNPIGATRQYAFLGLDTIRLWPVPQTTGDILKVYYSQTPTELSADGDVPSDIPSQWHWLITIGAAARLADAVGEDQNLSNALDAKFQNGMTAFQKFMTRRSGRTARRIQYGYLRNPRRPFHDPSTYYSSSQRS</sequence>
<evidence type="ECO:0000313" key="1">
    <source>
        <dbReference type="EMBL" id="CAB4187622.1"/>
    </source>
</evidence>
<name>A0A6J5QV02_9CAUD</name>
<dbReference type="InterPro" id="IPR056209">
    <property type="entry name" value="SU10_adaptor"/>
</dbReference>
<accession>A0A6J5QV02</accession>
<organism evidence="1">
    <name type="scientific">uncultured Caudovirales phage</name>
    <dbReference type="NCBI Taxonomy" id="2100421"/>
    <lineage>
        <taxon>Viruses</taxon>
        <taxon>Duplodnaviria</taxon>
        <taxon>Heunggongvirae</taxon>
        <taxon>Uroviricota</taxon>
        <taxon>Caudoviricetes</taxon>
        <taxon>Peduoviridae</taxon>
        <taxon>Maltschvirus</taxon>
        <taxon>Maltschvirus maltsch</taxon>
    </lineage>
</organism>
<dbReference type="EMBL" id="LR797105">
    <property type="protein sequence ID" value="CAB4187622.1"/>
    <property type="molecule type" value="Genomic_DNA"/>
</dbReference>
<reference evidence="1" key="1">
    <citation type="submission" date="2020-05" db="EMBL/GenBank/DDBJ databases">
        <authorList>
            <person name="Chiriac C."/>
            <person name="Salcher M."/>
            <person name="Ghai R."/>
            <person name="Kavagutti S V."/>
        </authorList>
    </citation>
    <scope>NUCLEOTIDE SEQUENCE</scope>
</reference>
<dbReference type="Pfam" id="PF24175">
    <property type="entry name" value="SU10_adaptor"/>
    <property type="match status" value="1"/>
</dbReference>
<proteinExistence type="predicted"/>
<protein>
    <submittedName>
        <fullName evidence="1">Uncharacterized protein</fullName>
    </submittedName>
</protein>
<gene>
    <name evidence="1" type="ORF">UFOVP1158_36</name>
</gene>